<evidence type="ECO:0000313" key="2">
    <source>
        <dbReference type="Proteomes" id="UP000316598"/>
    </source>
</evidence>
<sequence>MVDHPIAKSAGMVEDNLILLANFCGQRLRNRSVGIVEGNDMSATWWALCIIAIEQHHAGRITHRPVAKAG</sequence>
<dbReference type="AlphaFoldDB" id="A0A5C5WH90"/>
<organism evidence="1 2">
    <name type="scientific">Rubripirellula amarantea</name>
    <dbReference type="NCBI Taxonomy" id="2527999"/>
    <lineage>
        <taxon>Bacteria</taxon>
        <taxon>Pseudomonadati</taxon>
        <taxon>Planctomycetota</taxon>
        <taxon>Planctomycetia</taxon>
        <taxon>Pirellulales</taxon>
        <taxon>Pirellulaceae</taxon>
        <taxon>Rubripirellula</taxon>
    </lineage>
</organism>
<gene>
    <name evidence="1" type="ORF">Pla22_28960</name>
</gene>
<dbReference type="EMBL" id="SJPI01000002">
    <property type="protein sequence ID" value="TWT50156.1"/>
    <property type="molecule type" value="Genomic_DNA"/>
</dbReference>
<reference evidence="1 2" key="1">
    <citation type="submission" date="2019-02" db="EMBL/GenBank/DDBJ databases">
        <title>Deep-cultivation of Planctomycetes and their phenomic and genomic characterization uncovers novel biology.</title>
        <authorList>
            <person name="Wiegand S."/>
            <person name="Jogler M."/>
            <person name="Boedeker C."/>
            <person name="Pinto D."/>
            <person name="Vollmers J."/>
            <person name="Rivas-Marin E."/>
            <person name="Kohn T."/>
            <person name="Peeters S.H."/>
            <person name="Heuer A."/>
            <person name="Rast P."/>
            <person name="Oberbeckmann S."/>
            <person name="Bunk B."/>
            <person name="Jeske O."/>
            <person name="Meyerdierks A."/>
            <person name="Storesund J.E."/>
            <person name="Kallscheuer N."/>
            <person name="Luecker S."/>
            <person name="Lage O.M."/>
            <person name="Pohl T."/>
            <person name="Merkel B.J."/>
            <person name="Hornburger P."/>
            <person name="Mueller R.-W."/>
            <person name="Bruemmer F."/>
            <person name="Labrenz M."/>
            <person name="Spormann A.M."/>
            <person name="Op Den Camp H."/>
            <person name="Overmann J."/>
            <person name="Amann R."/>
            <person name="Jetten M.S.M."/>
            <person name="Mascher T."/>
            <person name="Medema M.H."/>
            <person name="Devos D.P."/>
            <person name="Kaster A.-K."/>
            <person name="Ovreas L."/>
            <person name="Rohde M."/>
            <person name="Galperin M.Y."/>
            <person name="Jogler C."/>
        </authorList>
    </citation>
    <scope>NUCLEOTIDE SEQUENCE [LARGE SCALE GENOMIC DNA]</scope>
    <source>
        <strain evidence="1 2">Pla22</strain>
    </source>
</reference>
<accession>A0A5C5WH90</accession>
<dbReference type="Proteomes" id="UP000316598">
    <property type="component" value="Unassembled WGS sequence"/>
</dbReference>
<evidence type="ECO:0000313" key="1">
    <source>
        <dbReference type="EMBL" id="TWT50156.1"/>
    </source>
</evidence>
<name>A0A5C5WH90_9BACT</name>
<proteinExistence type="predicted"/>
<comment type="caution">
    <text evidence="1">The sequence shown here is derived from an EMBL/GenBank/DDBJ whole genome shotgun (WGS) entry which is preliminary data.</text>
</comment>
<keyword evidence="2" id="KW-1185">Reference proteome</keyword>
<protein>
    <submittedName>
        <fullName evidence="1">Uncharacterized protein</fullName>
    </submittedName>
</protein>